<evidence type="ECO:0000256" key="1">
    <source>
        <dbReference type="SAM" id="MobiDB-lite"/>
    </source>
</evidence>
<sequence length="88" mass="9547">MVPGHGFDLHIKPWLPGTSGQRQIPFPPTSRPHKALARHSPRCLADANQNHREASRWLSDGFGPANAGGRKVSLKCVLRLPSTPHGVA</sequence>
<proteinExistence type="predicted"/>
<reference evidence="2 3" key="1">
    <citation type="submission" date="2017-11" db="EMBL/GenBank/DDBJ databases">
        <title>De novo assembly and phasing of dikaryotic genomes from two isolates of Puccinia coronata f. sp. avenae, the causal agent of oat crown rust.</title>
        <authorList>
            <person name="Miller M.E."/>
            <person name="Zhang Y."/>
            <person name="Omidvar V."/>
            <person name="Sperschneider J."/>
            <person name="Schwessinger B."/>
            <person name="Raley C."/>
            <person name="Palmer J.M."/>
            <person name="Garnica D."/>
            <person name="Upadhyaya N."/>
            <person name="Rathjen J."/>
            <person name="Taylor J.M."/>
            <person name="Park R.F."/>
            <person name="Dodds P.N."/>
            <person name="Hirsch C.D."/>
            <person name="Kianian S.F."/>
            <person name="Figueroa M."/>
        </authorList>
    </citation>
    <scope>NUCLEOTIDE SEQUENCE [LARGE SCALE GENOMIC DNA]</scope>
    <source>
        <strain evidence="2">12NC29</strain>
    </source>
</reference>
<gene>
    <name evidence="2" type="ORF">PCANC_07681</name>
</gene>
<dbReference type="AlphaFoldDB" id="A0A2N5T2N7"/>
<keyword evidence="3" id="KW-1185">Reference proteome</keyword>
<comment type="caution">
    <text evidence="2">The sequence shown here is derived from an EMBL/GenBank/DDBJ whole genome shotgun (WGS) entry which is preliminary data.</text>
</comment>
<name>A0A2N5T2N7_9BASI</name>
<dbReference type="EMBL" id="PGCJ01000808">
    <property type="protein sequence ID" value="PLW19724.1"/>
    <property type="molecule type" value="Genomic_DNA"/>
</dbReference>
<dbReference type="Proteomes" id="UP000235388">
    <property type="component" value="Unassembled WGS sequence"/>
</dbReference>
<evidence type="ECO:0000313" key="2">
    <source>
        <dbReference type="EMBL" id="PLW19724.1"/>
    </source>
</evidence>
<evidence type="ECO:0000313" key="3">
    <source>
        <dbReference type="Proteomes" id="UP000235388"/>
    </source>
</evidence>
<accession>A0A2N5T2N7</accession>
<feature type="region of interest" description="Disordered" evidence="1">
    <location>
        <begin position="1"/>
        <end position="23"/>
    </location>
</feature>
<organism evidence="2 3">
    <name type="scientific">Puccinia coronata f. sp. avenae</name>
    <dbReference type="NCBI Taxonomy" id="200324"/>
    <lineage>
        <taxon>Eukaryota</taxon>
        <taxon>Fungi</taxon>
        <taxon>Dikarya</taxon>
        <taxon>Basidiomycota</taxon>
        <taxon>Pucciniomycotina</taxon>
        <taxon>Pucciniomycetes</taxon>
        <taxon>Pucciniales</taxon>
        <taxon>Pucciniaceae</taxon>
        <taxon>Puccinia</taxon>
    </lineage>
</organism>
<protein>
    <submittedName>
        <fullName evidence="2">Uncharacterized protein</fullName>
    </submittedName>
</protein>